<evidence type="ECO:0000259" key="1">
    <source>
        <dbReference type="Pfam" id="PF00557"/>
    </source>
</evidence>
<organism evidence="2 3">
    <name type="scientific">Glutamicibacter ectropisis</name>
    <dbReference type="NCBI Taxonomy" id="3046593"/>
    <lineage>
        <taxon>Bacteria</taxon>
        <taxon>Bacillati</taxon>
        <taxon>Actinomycetota</taxon>
        <taxon>Actinomycetes</taxon>
        <taxon>Micrococcales</taxon>
        <taxon>Micrococcaceae</taxon>
        <taxon>Glutamicibacter</taxon>
    </lineage>
</organism>
<dbReference type="PANTHER" id="PTHR46112">
    <property type="entry name" value="AMINOPEPTIDASE"/>
    <property type="match status" value="1"/>
</dbReference>
<dbReference type="KEGG" id="gey:QMQ05_00255"/>
<dbReference type="InterPro" id="IPR036005">
    <property type="entry name" value="Creatinase/aminopeptidase-like"/>
</dbReference>
<dbReference type="EMBL" id="CP125942">
    <property type="protein sequence ID" value="XAO46029.1"/>
    <property type="molecule type" value="Genomic_DNA"/>
</dbReference>
<accession>A0AAU6WE38</accession>
<name>A0AAU6WE38_9MICC</name>
<dbReference type="Gene3D" id="3.90.230.10">
    <property type="entry name" value="Creatinase/methionine aminopeptidase superfamily"/>
    <property type="match status" value="1"/>
</dbReference>
<protein>
    <submittedName>
        <fullName evidence="2">Peptidase M24</fullName>
    </submittedName>
</protein>
<dbReference type="AlphaFoldDB" id="A0AAU6WE38"/>
<keyword evidence="3" id="KW-1185">Reference proteome</keyword>
<evidence type="ECO:0000313" key="2">
    <source>
        <dbReference type="EMBL" id="XAO46029.1"/>
    </source>
</evidence>
<dbReference type="Proteomes" id="UP001486888">
    <property type="component" value="Chromosome"/>
</dbReference>
<feature type="domain" description="Peptidase M24" evidence="1">
    <location>
        <begin position="137"/>
        <end position="335"/>
    </location>
</feature>
<dbReference type="RefSeq" id="WP_345472042.1">
    <property type="nucleotide sequence ID" value="NZ_CP125942.1"/>
</dbReference>
<dbReference type="Pfam" id="PF00557">
    <property type="entry name" value="Peptidase_M24"/>
    <property type="match status" value="1"/>
</dbReference>
<gene>
    <name evidence="2" type="ORF">QMQ05_00255</name>
</gene>
<evidence type="ECO:0000313" key="3">
    <source>
        <dbReference type="Proteomes" id="UP001486888"/>
    </source>
</evidence>
<dbReference type="InterPro" id="IPR050659">
    <property type="entry name" value="Peptidase_M24B"/>
</dbReference>
<dbReference type="PANTHER" id="PTHR46112:SF2">
    <property type="entry name" value="XAA-PRO AMINOPEPTIDASE P-RELATED"/>
    <property type="match status" value="1"/>
</dbReference>
<proteinExistence type="predicted"/>
<reference evidence="2 3" key="1">
    <citation type="submission" date="2023-05" db="EMBL/GenBank/DDBJ databases">
        <title>Glutamicibacter sp. B1, complete genome.</title>
        <authorList>
            <person name="Long Y.H."/>
            <person name="Fang T."/>
            <person name="Li X.Y."/>
        </authorList>
    </citation>
    <scope>NUCLEOTIDE SEQUENCE [LARGE SCALE GENOMIC DNA]</scope>
    <source>
        <strain evidence="2 3">B1</strain>
    </source>
</reference>
<dbReference type="SUPFAM" id="SSF55920">
    <property type="entry name" value="Creatinase/aminopeptidase"/>
    <property type="match status" value="1"/>
</dbReference>
<sequence>MPTAITSEYTKKHALLTEIIQRRGAQAILLSTPASLAWLLDGARTHVSLAAPPIVRVLVHAEGCELATSISEAQRLQDEELTVLSSAKLHVTNWYESLDDVSAWFPEAADWKILAESEVDSELRTMRTALTATEVDRYRQLCQDTASVMTEVLSESSSDDSEFAIAAKLSAGAIAQGGEVLVALVSGSTRTDYRHPLPTQAPLGRKAMAVLCVRRHGLIANLTRWVRFAPATEEELAGEADILGVEADIISGISEGKALGELLPIIQQAYPAHGFDELEWTRHHQGGIAGFNGRDPRLAPGATDRFQANQAFAVNPSAQRDGHTFKVEDTMLFTESGAIEVLSVDPQWPTTMVNGLPRPQVLQR</sequence>
<dbReference type="InterPro" id="IPR000994">
    <property type="entry name" value="Pept_M24"/>
</dbReference>